<proteinExistence type="predicted"/>
<feature type="region of interest" description="Disordered" evidence="4">
    <location>
        <begin position="331"/>
        <end position="361"/>
    </location>
</feature>
<dbReference type="PANTHER" id="PTHR15079">
    <property type="entry name" value="MYD88"/>
    <property type="match status" value="1"/>
</dbReference>
<feature type="region of interest" description="Disordered" evidence="4">
    <location>
        <begin position="426"/>
        <end position="480"/>
    </location>
</feature>
<dbReference type="Pfam" id="PF13676">
    <property type="entry name" value="TIR_2"/>
    <property type="match status" value="1"/>
</dbReference>
<evidence type="ECO:0000256" key="4">
    <source>
        <dbReference type="SAM" id="MobiDB-lite"/>
    </source>
</evidence>
<dbReference type="GO" id="GO:0034142">
    <property type="term" value="P:toll-like receptor 4 signaling pathway"/>
    <property type="evidence" value="ECO:0007669"/>
    <property type="project" value="TreeGrafter"/>
</dbReference>
<organism evidence="7 8">
    <name type="scientific">Magallana gigas</name>
    <name type="common">Pacific oyster</name>
    <name type="synonym">Crassostrea gigas</name>
    <dbReference type="NCBI Taxonomy" id="29159"/>
    <lineage>
        <taxon>Eukaryota</taxon>
        <taxon>Metazoa</taxon>
        <taxon>Spiralia</taxon>
        <taxon>Lophotrochozoa</taxon>
        <taxon>Mollusca</taxon>
        <taxon>Bivalvia</taxon>
        <taxon>Autobranchia</taxon>
        <taxon>Pteriomorphia</taxon>
        <taxon>Ostreida</taxon>
        <taxon>Ostreoidea</taxon>
        <taxon>Ostreidae</taxon>
        <taxon>Magallana</taxon>
    </lineage>
</organism>
<evidence type="ECO:0000259" key="5">
    <source>
        <dbReference type="PROSITE" id="PS50017"/>
    </source>
</evidence>
<dbReference type="GO" id="GO:0002755">
    <property type="term" value="P:MyD88-dependent toll-like receptor signaling pathway"/>
    <property type="evidence" value="ECO:0007669"/>
    <property type="project" value="InterPro"/>
</dbReference>
<keyword evidence="3" id="KW-0395">Inflammatory response</keyword>
<feature type="compositionally biased region" description="Polar residues" evidence="4">
    <location>
        <begin position="146"/>
        <end position="168"/>
    </location>
</feature>
<feature type="region of interest" description="Disordered" evidence="4">
    <location>
        <begin position="560"/>
        <end position="579"/>
    </location>
</feature>
<protein>
    <recommendedName>
        <fullName evidence="9">Myeloid differentiation primary response protein MyD88</fullName>
    </recommendedName>
</protein>
<feature type="compositionally biased region" description="Polar residues" evidence="4">
    <location>
        <begin position="569"/>
        <end position="579"/>
    </location>
</feature>
<accession>A0A8W8NBD3</accession>
<feature type="region of interest" description="Disordered" evidence="4">
    <location>
        <begin position="118"/>
        <end position="179"/>
    </location>
</feature>
<keyword evidence="2" id="KW-0963">Cytoplasm</keyword>
<sequence>MVEGLENQNGYSCLSLKVLGHSTCKLLSNHLDIPADIVTENGLTPDVFGLAELAGFDSSYVRRLTSKPEKTIALLDAWSRKPDGTIGKLLTALDTLGRLDCKTDITPSIARDIKNWLQSDAKEPNQPGADIPREQPPKLKIPPATPSNKQHQDYVSSPVSPTRSTGSDPTDHNDGALTLDDLDGNQASYVACICCSDDDIEIAHTIIEAYREVTNTVQFFLPQEQLLGGKYEYESLAEVIEDRCDGRLLVIMSRTYVSSPACIFSTQFVKSLDPDAKRRKIIPIIKDEDATYPRVLRGINAIKLQRLKFSLPFWKLLSASLDIKYIPKHSQTDSSLLSPSSAGAPKSSTSYTSSSSSPSLSSSISYPSSFSGKSVPSRTFSVESLESIIDNENVSRVYGLQHQSSTTSTVSNTSLSYHCQNVSSASHSSLMNGSKKDQSSQKDDCTVRLHHSKSDQGMSGMLRSSESSCSSCNPGTVKKSGRKFMSKLMKTFGLRSKSSKSLVEDPMRSSNAPSPIRSNSEPAETLQRAFKSCDDIFNDQRRDKTKLHFVQNIVTSLKTGLSGSRELTESGQNLSTESRSESLISPVSSAGDIQSSPVVELPLNIRMNTFNIIQREYSVDGNTESAILRSSGYSDTNTESAILRGAGSTESIDDNNAQFTLC</sequence>
<comment type="subcellular location">
    <subcellularLocation>
        <location evidence="1">Cytoplasm</location>
    </subcellularLocation>
</comment>
<dbReference type="EnsemblMetazoa" id="G6159.9">
    <property type="protein sequence ID" value="G6159.9:cds"/>
    <property type="gene ID" value="G6159"/>
</dbReference>
<dbReference type="Pfam" id="PF00531">
    <property type="entry name" value="Death"/>
    <property type="match status" value="1"/>
</dbReference>
<dbReference type="PROSITE" id="PS50104">
    <property type="entry name" value="TIR"/>
    <property type="match status" value="1"/>
</dbReference>
<evidence type="ECO:0000313" key="8">
    <source>
        <dbReference type="Proteomes" id="UP000005408"/>
    </source>
</evidence>
<feature type="domain" description="Death" evidence="5">
    <location>
        <begin position="50"/>
        <end position="109"/>
    </location>
</feature>
<dbReference type="SUPFAM" id="SSF52200">
    <property type="entry name" value="Toll/Interleukin receptor TIR domain"/>
    <property type="match status" value="1"/>
</dbReference>
<dbReference type="AlphaFoldDB" id="A0A8W8NBD3"/>
<dbReference type="GO" id="GO:0005886">
    <property type="term" value="C:plasma membrane"/>
    <property type="evidence" value="ECO:0007669"/>
    <property type="project" value="TreeGrafter"/>
</dbReference>
<dbReference type="EnsemblMetazoa" id="G6159.4">
    <property type="protein sequence ID" value="G6159.4:cds"/>
    <property type="gene ID" value="G6159"/>
</dbReference>
<dbReference type="GO" id="GO:0035325">
    <property type="term" value="F:Toll-like receptor binding"/>
    <property type="evidence" value="ECO:0007669"/>
    <property type="project" value="TreeGrafter"/>
</dbReference>
<reference evidence="7" key="1">
    <citation type="submission" date="2022-08" db="UniProtKB">
        <authorList>
            <consortium name="EnsemblMetazoa"/>
        </authorList>
    </citation>
    <scope>IDENTIFICATION</scope>
    <source>
        <strain evidence="7">05x7-T-G4-1.051#20</strain>
    </source>
</reference>
<dbReference type="Gene3D" id="3.40.50.10140">
    <property type="entry name" value="Toll/interleukin-1 receptor homology (TIR) domain"/>
    <property type="match status" value="1"/>
</dbReference>
<evidence type="ECO:0000313" key="7">
    <source>
        <dbReference type="EnsemblMetazoa" id="G6159.7:cds"/>
    </source>
</evidence>
<feature type="compositionally biased region" description="Polar residues" evidence="4">
    <location>
        <begin position="508"/>
        <end position="522"/>
    </location>
</feature>
<dbReference type="InterPro" id="IPR017281">
    <property type="entry name" value="Myelin_different_resp_MyD88"/>
</dbReference>
<evidence type="ECO:0000256" key="3">
    <source>
        <dbReference type="ARBA" id="ARBA00023198"/>
    </source>
</evidence>
<dbReference type="GO" id="GO:0045087">
    <property type="term" value="P:innate immune response"/>
    <property type="evidence" value="ECO:0007669"/>
    <property type="project" value="TreeGrafter"/>
</dbReference>
<feature type="domain" description="TIR" evidence="6">
    <location>
        <begin position="187"/>
        <end position="321"/>
    </location>
</feature>
<dbReference type="PROSITE" id="PS50017">
    <property type="entry name" value="DEATH_DOMAIN"/>
    <property type="match status" value="1"/>
</dbReference>
<feature type="region of interest" description="Disordered" evidence="4">
    <location>
        <begin position="495"/>
        <end position="522"/>
    </location>
</feature>
<dbReference type="InterPro" id="IPR011029">
    <property type="entry name" value="DEATH-like_dom_sf"/>
</dbReference>
<evidence type="ECO:0000256" key="1">
    <source>
        <dbReference type="ARBA" id="ARBA00004496"/>
    </source>
</evidence>
<dbReference type="InterPro" id="IPR035897">
    <property type="entry name" value="Toll_tir_struct_dom_sf"/>
</dbReference>
<dbReference type="SMART" id="SM00005">
    <property type="entry name" value="DEATH"/>
    <property type="match status" value="1"/>
</dbReference>
<dbReference type="EnsemblMetazoa" id="G6159.5">
    <property type="protein sequence ID" value="G6159.5:cds"/>
    <property type="gene ID" value="G6159"/>
</dbReference>
<dbReference type="GO" id="GO:0008063">
    <property type="term" value="P:Toll signaling pathway"/>
    <property type="evidence" value="ECO:0007669"/>
    <property type="project" value="TreeGrafter"/>
</dbReference>
<dbReference type="GO" id="GO:0005737">
    <property type="term" value="C:cytoplasm"/>
    <property type="evidence" value="ECO:0007669"/>
    <property type="project" value="UniProtKB-SubCell"/>
</dbReference>
<keyword evidence="8" id="KW-1185">Reference proteome</keyword>
<dbReference type="EnsemblMetazoa" id="G6159.3">
    <property type="protein sequence ID" value="G6159.3:cds"/>
    <property type="gene ID" value="G6159"/>
</dbReference>
<dbReference type="GO" id="GO:0070976">
    <property type="term" value="F:TIR domain binding"/>
    <property type="evidence" value="ECO:0007669"/>
    <property type="project" value="InterPro"/>
</dbReference>
<dbReference type="EnsemblMetazoa" id="G6159.7">
    <property type="protein sequence ID" value="G6159.7:cds"/>
    <property type="gene ID" value="G6159"/>
</dbReference>
<evidence type="ECO:0000259" key="6">
    <source>
        <dbReference type="PROSITE" id="PS50104"/>
    </source>
</evidence>
<dbReference type="Proteomes" id="UP000005408">
    <property type="component" value="Unassembled WGS sequence"/>
</dbReference>
<dbReference type="EnsemblMetazoa" id="G6159.8">
    <property type="protein sequence ID" value="G6159.8:cds"/>
    <property type="gene ID" value="G6159"/>
</dbReference>
<dbReference type="GO" id="GO:0050830">
    <property type="term" value="P:defense response to Gram-positive bacterium"/>
    <property type="evidence" value="ECO:0007669"/>
    <property type="project" value="TreeGrafter"/>
</dbReference>
<dbReference type="PANTHER" id="PTHR15079:SF3">
    <property type="entry name" value="MYELOID DIFFERENTIATION PRIMARY RESPONSE PROTEIN MYD88"/>
    <property type="match status" value="1"/>
</dbReference>
<feature type="compositionally biased region" description="Low complexity" evidence="4">
    <location>
        <begin position="332"/>
        <end position="361"/>
    </location>
</feature>
<feature type="compositionally biased region" description="Basic and acidic residues" evidence="4">
    <location>
        <begin position="434"/>
        <end position="447"/>
    </location>
</feature>
<evidence type="ECO:0008006" key="9">
    <source>
        <dbReference type="Google" id="ProtNLM"/>
    </source>
</evidence>
<dbReference type="Gene3D" id="1.10.533.10">
    <property type="entry name" value="Death Domain, Fas"/>
    <property type="match status" value="1"/>
</dbReference>
<dbReference type="GO" id="GO:0043123">
    <property type="term" value="P:positive regulation of canonical NF-kappaB signal transduction"/>
    <property type="evidence" value="ECO:0007669"/>
    <property type="project" value="InterPro"/>
</dbReference>
<dbReference type="SUPFAM" id="SSF47986">
    <property type="entry name" value="DEATH domain"/>
    <property type="match status" value="1"/>
</dbReference>
<dbReference type="InterPro" id="IPR000488">
    <property type="entry name" value="Death_dom"/>
</dbReference>
<evidence type="ECO:0000256" key="2">
    <source>
        <dbReference type="ARBA" id="ARBA00022490"/>
    </source>
</evidence>
<dbReference type="EnsemblMetazoa" id="G6159.2">
    <property type="protein sequence ID" value="G6159.2:cds"/>
    <property type="gene ID" value="G6159"/>
</dbReference>
<name>A0A8W8NBD3_MAGGI</name>
<dbReference type="InterPro" id="IPR000157">
    <property type="entry name" value="TIR_dom"/>
</dbReference>